<dbReference type="EMBL" id="NPIC01000011">
    <property type="protein sequence ID" value="RDL32065.1"/>
    <property type="molecule type" value="Genomic_DNA"/>
</dbReference>
<sequence length="462" mass="50454">MSSTIAKPCPSSLLPVKDSTTPFWRTQLHELDDHQSTPDLPSLCDILIIGGGYAGIAASYHLLAGEDSNLETSKPSVVLLEAREACSGATARNGGHLRPAVYAHLSSYIKEYGVEAASELAEFELSHVKAIADLVEKEKIECDFTLTKSFDVFTDNDMAEEIKEAYFELKAAGIAKTTMDDLVWTEGEDAEKVSGVKGCVGCFSFTAAHLWPYKLMMALLSRSVAHGLNLQTHTPVTGISRSSSGTWTAITPRGSITARQVIIATNGYVSARLPEYSGKIVPCRGICSRIVVPPFTQHPHIDKTYGLRFPGGSHDYLIPRSDGSLIVSGARSKFITDQSTWYNVVDDSSLIESASNYFDNYMQDHFLGWEENGAYVERIWTGIMGFNDDKIPSVGEVPGREGCFIAAGFEGHGMPVIWLVMRGVVSLLNGKRFEDVGIPRIYKTTKERLDSTTQVGQVSTTS</sequence>
<keyword evidence="3" id="KW-1185">Reference proteome</keyword>
<accession>A0A370TCV4</accession>
<dbReference type="PANTHER" id="PTHR13847:SF279">
    <property type="entry name" value="FAD DEPENDENT OXIDOREDUCTASE DOMAIN-CONTAINING PROTEIN-RELATED"/>
    <property type="match status" value="1"/>
</dbReference>
<evidence type="ECO:0000313" key="3">
    <source>
        <dbReference type="Proteomes" id="UP000254866"/>
    </source>
</evidence>
<feature type="domain" description="FAD dependent oxidoreductase" evidence="1">
    <location>
        <begin position="45"/>
        <end position="419"/>
    </location>
</feature>
<dbReference type="OrthoDB" id="429143at2759"/>
<dbReference type="GO" id="GO:0005737">
    <property type="term" value="C:cytoplasm"/>
    <property type="evidence" value="ECO:0007669"/>
    <property type="project" value="TreeGrafter"/>
</dbReference>
<dbReference type="InterPro" id="IPR036188">
    <property type="entry name" value="FAD/NAD-bd_sf"/>
</dbReference>
<dbReference type="Gene3D" id="3.50.50.60">
    <property type="entry name" value="FAD/NAD(P)-binding domain"/>
    <property type="match status" value="1"/>
</dbReference>
<dbReference type="InterPro" id="IPR006076">
    <property type="entry name" value="FAD-dep_OxRdtase"/>
</dbReference>
<dbReference type="Gene3D" id="3.30.9.10">
    <property type="entry name" value="D-Amino Acid Oxidase, subunit A, domain 2"/>
    <property type="match status" value="1"/>
</dbReference>
<evidence type="ECO:0000259" key="1">
    <source>
        <dbReference type="Pfam" id="PF01266"/>
    </source>
</evidence>
<comment type="caution">
    <text evidence="2">The sequence shown here is derived from an EMBL/GenBank/DDBJ whole genome shotgun (WGS) entry which is preliminary data.</text>
</comment>
<dbReference type="Proteomes" id="UP000254866">
    <property type="component" value="Unassembled WGS sequence"/>
</dbReference>
<dbReference type="AlphaFoldDB" id="A0A370TCV4"/>
<dbReference type="STRING" id="2656787.A0A370TCV4"/>
<dbReference type="GeneID" id="43602316"/>
<dbReference type="Pfam" id="PF01266">
    <property type="entry name" value="DAO"/>
    <property type="match status" value="1"/>
</dbReference>
<dbReference type="SUPFAM" id="SSF51905">
    <property type="entry name" value="FAD/NAD(P)-binding domain"/>
    <property type="match status" value="1"/>
</dbReference>
<gene>
    <name evidence="2" type="ORF">BP5553_09467</name>
</gene>
<name>A0A370TCV4_9HELO</name>
<protein>
    <submittedName>
        <fullName evidence="2">FAD dependent oxidoreductase</fullName>
    </submittedName>
</protein>
<dbReference type="RefSeq" id="XP_031865997.1">
    <property type="nucleotide sequence ID" value="XM_032018090.1"/>
</dbReference>
<organism evidence="2 3">
    <name type="scientific">Venustampulla echinocandica</name>
    <dbReference type="NCBI Taxonomy" id="2656787"/>
    <lineage>
        <taxon>Eukaryota</taxon>
        <taxon>Fungi</taxon>
        <taxon>Dikarya</taxon>
        <taxon>Ascomycota</taxon>
        <taxon>Pezizomycotina</taxon>
        <taxon>Leotiomycetes</taxon>
        <taxon>Helotiales</taxon>
        <taxon>Pleuroascaceae</taxon>
        <taxon>Venustampulla</taxon>
    </lineage>
</organism>
<reference evidence="2 3" key="1">
    <citation type="journal article" date="2018" name="IMA Fungus">
        <title>IMA Genome-F 9: Draft genome sequence of Annulohypoxylon stygium, Aspergillus mulundensis, Berkeleyomyces basicola (syn. Thielaviopsis basicola), Ceratocystis smalleyi, two Cercospora beticola strains, Coleophoma cylindrospora, Fusarium fracticaudum, Phialophora cf. hyalina, and Morchella septimelata.</title>
        <authorList>
            <person name="Wingfield B.D."/>
            <person name="Bills G.F."/>
            <person name="Dong Y."/>
            <person name="Huang W."/>
            <person name="Nel W.J."/>
            <person name="Swalarsk-Parry B.S."/>
            <person name="Vaghefi N."/>
            <person name="Wilken P.M."/>
            <person name="An Z."/>
            <person name="de Beer Z.W."/>
            <person name="De Vos L."/>
            <person name="Chen L."/>
            <person name="Duong T.A."/>
            <person name="Gao Y."/>
            <person name="Hammerbacher A."/>
            <person name="Kikkert J.R."/>
            <person name="Li Y."/>
            <person name="Li H."/>
            <person name="Li K."/>
            <person name="Li Q."/>
            <person name="Liu X."/>
            <person name="Ma X."/>
            <person name="Naidoo K."/>
            <person name="Pethybridge S.J."/>
            <person name="Sun J."/>
            <person name="Steenkamp E.T."/>
            <person name="van der Nest M.A."/>
            <person name="van Wyk S."/>
            <person name="Wingfield M.J."/>
            <person name="Xiong C."/>
            <person name="Yue Q."/>
            <person name="Zhang X."/>
        </authorList>
    </citation>
    <scope>NUCLEOTIDE SEQUENCE [LARGE SCALE GENOMIC DNA]</scope>
    <source>
        <strain evidence="2 3">BP 5553</strain>
    </source>
</reference>
<proteinExistence type="predicted"/>
<evidence type="ECO:0000313" key="2">
    <source>
        <dbReference type="EMBL" id="RDL32065.1"/>
    </source>
</evidence>
<dbReference type="PANTHER" id="PTHR13847">
    <property type="entry name" value="SARCOSINE DEHYDROGENASE-RELATED"/>
    <property type="match status" value="1"/>
</dbReference>